<feature type="non-terminal residue" evidence="1">
    <location>
        <position position="86"/>
    </location>
</feature>
<proteinExistence type="predicted"/>
<dbReference type="Gene3D" id="3.90.76.10">
    <property type="entry name" value="Dipeptide-binding Protein, Domain 1"/>
    <property type="match status" value="1"/>
</dbReference>
<evidence type="ECO:0000313" key="1">
    <source>
        <dbReference type="EMBL" id="GAH13238.1"/>
    </source>
</evidence>
<dbReference type="Gene3D" id="3.40.190.10">
    <property type="entry name" value="Periplasmic binding protein-like II"/>
    <property type="match status" value="1"/>
</dbReference>
<sequence>MMKRSLYIIFSVLLCSLLIAGCQPAPEEAPAPVTEGGVLNLYGIDPLTLDPAVSGEMTSHQYILQLFSGLVRLDDDLELAPDIAQE</sequence>
<gene>
    <name evidence="1" type="ORF">S01H4_54445</name>
</gene>
<dbReference type="AlphaFoldDB" id="X1EX91"/>
<evidence type="ECO:0008006" key="2">
    <source>
        <dbReference type="Google" id="ProtNLM"/>
    </source>
</evidence>
<organism evidence="1">
    <name type="scientific">marine sediment metagenome</name>
    <dbReference type="NCBI Taxonomy" id="412755"/>
    <lineage>
        <taxon>unclassified sequences</taxon>
        <taxon>metagenomes</taxon>
        <taxon>ecological metagenomes</taxon>
    </lineage>
</organism>
<protein>
    <recommendedName>
        <fullName evidence="2">Solute-binding protein family 5 domain-containing protein</fullName>
    </recommendedName>
</protein>
<dbReference type="PROSITE" id="PS51257">
    <property type="entry name" value="PROKAR_LIPOPROTEIN"/>
    <property type="match status" value="1"/>
</dbReference>
<dbReference type="EMBL" id="BART01031334">
    <property type="protein sequence ID" value="GAH13238.1"/>
    <property type="molecule type" value="Genomic_DNA"/>
</dbReference>
<comment type="caution">
    <text evidence="1">The sequence shown here is derived from an EMBL/GenBank/DDBJ whole genome shotgun (WGS) entry which is preliminary data.</text>
</comment>
<accession>X1EX91</accession>
<dbReference type="SUPFAM" id="SSF53850">
    <property type="entry name" value="Periplasmic binding protein-like II"/>
    <property type="match status" value="1"/>
</dbReference>
<name>X1EX91_9ZZZZ</name>
<reference evidence="1" key="1">
    <citation type="journal article" date="2014" name="Front. Microbiol.">
        <title>High frequency of phylogenetically diverse reductive dehalogenase-homologous genes in deep subseafloor sedimentary metagenomes.</title>
        <authorList>
            <person name="Kawai M."/>
            <person name="Futagami T."/>
            <person name="Toyoda A."/>
            <person name="Takaki Y."/>
            <person name="Nishi S."/>
            <person name="Hori S."/>
            <person name="Arai W."/>
            <person name="Tsubouchi T."/>
            <person name="Morono Y."/>
            <person name="Uchiyama I."/>
            <person name="Ito T."/>
            <person name="Fujiyama A."/>
            <person name="Inagaki F."/>
            <person name="Takami H."/>
        </authorList>
    </citation>
    <scope>NUCLEOTIDE SEQUENCE</scope>
    <source>
        <strain evidence="1">Expedition CK06-06</strain>
    </source>
</reference>